<keyword evidence="3" id="KW-1185">Reference proteome</keyword>
<dbReference type="EMBL" id="ALWO02000054">
    <property type="protein sequence ID" value="EOZ91538.1"/>
    <property type="molecule type" value="Genomic_DNA"/>
</dbReference>
<protein>
    <submittedName>
        <fullName evidence="2">Outer membrane porin FmdC, putative</fullName>
    </submittedName>
</protein>
<gene>
    <name evidence="2" type="ORF">A33Q_4606</name>
</gene>
<dbReference type="AlphaFoldDB" id="S2DP07"/>
<evidence type="ECO:0000313" key="3">
    <source>
        <dbReference type="Proteomes" id="UP000006073"/>
    </source>
</evidence>
<feature type="region of interest" description="Disordered" evidence="1">
    <location>
        <begin position="1"/>
        <end position="24"/>
    </location>
</feature>
<reference evidence="2 3" key="1">
    <citation type="journal article" date="2013" name="Genome Announc.">
        <title>Draft Genome Sequence of Indibacter alkaliphilus Strain LW1T, Isolated from Lonar Lake, a Haloalkaline Lake in the Buldana District of Maharashtra, India.</title>
        <authorList>
            <person name="Singh A."/>
            <person name="Kumar Jangir P."/>
            <person name="Sharma R."/>
            <person name="Singh A."/>
            <person name="Kumar Pinnaka A."/>
            <person name="Shivaji S."/>
        </authorList>
    </citation>
    <scope>NUCLEOTIDE SEQUENCE [LARGE SCALE GENOMIC DNA]</scope>
    <source>
        <strain evidence="3">CCUG 57479 / KCTC 22604 / LW1</strain>
    </source>
</reference>
<organism evidence="2 3">
    <name type="scientific">Indibacter alkaliphilus (strain CCUG 57479 / KCTC 22604 / LW1)</name>
    <dbReference type="NCBI Taxonomy" id="1189612"/>
    <lineage>
        <taxon>Bacteria</taxon>
        <taxon>Pseudomonadati</taxon>
        <taxon>Bacteroidota</taxon>
        <taxon>Cytophagia</taxon>
        <taxon>Cytophagales</taxon>
        <taxon>Cyclobacteriaceae</taxon>
    </lineage>
</organism>
<name>S2DP07_INDAL</name>
<proteinExistence type="predicted"/>
<dbReference type="eggNOG" id="COG3746">
    <property type="taxonomic scope" value="Bacteria"/>
</dbReference>
<evidence type="ECO:0000313" key="2">
    <source>
        <dbReference type="EMBL" id="EOZ91538.1"/>
    </source>
</evidence>
<dbReference type="STRING" id="1189612.A33Q_4606"/>
<accession>S2DP07</accession>
<evidence type="ECO:0000256" key="1">
    <source>
        <dbReference type="SAM" id="MobiDB-lite"/>
    </source>
</evidence>
<comment type="caution">
    <text evidence="2">The sequence shown here is derived from an EMBL/GenBank/DDBJ whole genome shotgun (WGS) entry which is preliminary data.</text>
</comment>
<dbReference type="Proteomes" id="UP000006073">
    <property type="component" value="Unassembled WGS sequence"/>
</dbReference>
<sequence>MSLLKGTPATKALEIEEDKESTKKESRIPYQVGAIIHMFGAYSQGEITAQQAADPNFRNSYDRSFNVYRARLMFGAQLSKKGNVFIETEIPRIIGSGTGENKNMEVPLMVLDAQYEHVFSNYFSVIAGQMLVSHNRNGLQGAATLMANDFTHYQYPYNMWEDSPLQGYFGRDVGINTRGFLAQDRLEYRLGVFTGRRFDGGAPARYVGRLVYNFLDPEKDFYYNGTGLGTRNTFALAGGFDVQGTYRNVGLDAYLDIPIGDKGALTVNAAHTNMTGGISTSKYNFTELIPRQNIQFLEMGYYFKRSQFQPWIKYENQSINGHPSQLGLPQNASEQQLSDANLIGSNQRAGFGLNYFFNAYTTNLRLSYTQVTYGREAFNGGAEKDSYSQLWLQLQLFVF</sequence>